<accession>A0A4U5NI79</accession>
<comment type="caution">
    <text evidence="1">The sequence shown here is derived from an EMBL/GenBank/DDBJ whole genome shotgun (WGS) entry which is preliminary data.</text>
</comment>
<gene>
    <name evidence="1" type="ORF">L596_016108</name>
</gene>
<keyword evidence="2" id="KW-1185">Reference proteome</keyword>
<evidence type="ECO:0000313" key="1">
    <source>
        <dbReference type="EMBL" id="TKR82371.1"/>
    </source>
</evidence>
<dbReference type="Proteomes" id="UP000298663">
    <property type="component" value="Unassembled WGS sequence"/>
</dbReference>
<reference evidence="1 2" key="1">
    <citation type="journal article" date="2015" name="Genome Biol.">
        <title>Comparative genomics of Steinernema reveals deeply conserved gene regulatory networks.</title>
        <authorList>
            <person name="Dillman A.R."/>
            <person name="Macchietto M."/>
            <person name="Porter C.F."/>
            <person name="Rogers A."/>
            <person name="Williams B."/>
            <person name="Antoshechkin I."/>
            <person name="Lee M.M."/>
            <person name="Goodwin Z."/>
            <person name="Lu X."/>
            <person name="Lewis E.E."/>
            <person name="Goodrich-Blair H."/>
            <person name="Stock S.P."/>
            <person name="Adams B.J."/>
            <person name="Sternberg P.W."/>
            <person name="Mortazavi A."/>
        </authorList>
    </citation>
    <scope>NUCLEOTIDE SEQUENCE [LARGE SCALE GENOMIC DNA]</scope>
    <source>
        <strain evidence="1 2">ALL</strain>
    </source>
</reference>
<proteinExistence type="predicted"/>
<organism evidence="1 2">
    <name type="scientific">Steinernema carpocapsae</name>
    <name type="common">Entomopathogenic nematode</name>
    <dbReference type="NCBI Taxonomy" id="34508"/>
    <lineage>
        <taxon>Eukaryota</taxon>
        <taxon>Metazoa</taxon>
        <taxon>Ecdysozoa</taxon>
        <taxon>Nematoda</taxon>
        <taxon>Chromadorea</taxon>
        <taxon>Rhabditida</taxon>
        <taxon>Tylenchina</taxon>
        <taxon>Panagrolaimomorpha</taxon>
        <taxon>Strongyloidoidea</taxon>
        <taxon>Steinernematidae</taxon>
        <taxon>Steinernema</taxon>
    </lineage>
</organism>
<sequence>MEKIPARFFEDVLGQLTIFWMLPTNTEFFGSFGSCARKLIKNGHRKTVVIENGEFTDFFFNDYGGTLVQSDDSNFPTKFKIRNDIEYVVSSTEVPVITVKLRKQLERLSMEPALLRLDLYGLIDKKWVELFSSLQKLNAISVDYFDPNVICLLERLLSQKQILQLVVYSNYGEKEINLFRAFFQQEQFQCLDFKFWNNDMHDWIMACKGNNDLRGKSVVWRCREVLHDASFEDCGFTDRGVYQFINADVKVCYCVYEDTNHNDFAKFMEKVDCSFVEFTRG</sequence>
<evidence type="ECO:0000313" key="2">
    <source>
        <dbReference type="Proteomes" id="UP000298663"/>
    </source>
</evidence>
<reference evidence="1 2" key="2">
    <citation type="journal article" date="2019" name="G3 (Bethesda)">
        <title>Hybrid Assembly of the Genome of the Entomopathogenic Nematode Steinernema carpocapsae Identifies the X-Chromosome.</title>
        <authorList>
            <person name="Serra L."/>
            <person name="Macchietto M."/>
            <person name="Macias-Munoz A."/>
            <person name="McGill C.J."/>
            <person name="Rodriguez I.M."/>
            <person name="Rodriguez B."/>
            <person name="Murad R."/>
            <person name="Mortazavi A."/>
        </authorList>
    </citation>
    <scope>NUCLEOTIDE SEQUENCE [LARGE SCALE GENOMIC DNA]</scope>
    <source>
        <strain evidence="1 2">ALL</strain>
    </source>
</reference>
<evidence type="ECO:0008006" key="3">
    <source>
        <dbReference type="Google" id="ProtNLM"/>
    </source>
</evidence>
<dbReference type="AlphaFoldDB" id="A0A4U5NI79"/>
<protein>
    <recommendedName>
        <fullName evidence="3">DUF38 domain-containing protein</fullName>
    </recommendedName>
</protein>
<dbReference type="EMBL" id="AZBU02000004">
    <property type="protein sequence ID" value="TKR82371.1"/>
    <property type="molecule type" value="Genomic_DNA"/>
</dbReference>
<name>A0A4U5NI79_STECR</name>